<keyword evidence="1" id="KW-1133">Transmembrane helix</keyword>
<protein>
    <submittedName>
        <fullName evidence="2">Uncharacterized protein</fullName>
    </submittedName>
</protein>
<keyword evidence="1" id="KW-0472">Membrane</keyword>
<name>A0A3A8IGP1_9BACT</name>
<keyword evidence="1" id="KW-0812">Transmembrane</keyword>
<dbReference type="AlphaFoldDB" id="A0A3A8IGP1"/>
<comment type="caution">
    <text evidence="2">The sequence shown here is derived from an EMBL/GenBank/DDBJ whole genome shotgun (WGS) entry which is preliminary data.</text>
</comment>
<keyword evidence="3" id="KW-1185">Reference proteome</keyword>
<organism evidence="2 3">
    <name type="scientific">Corallococcus terminator</name>
    <dbReference type="NCBI Taxonomy" id="2316733"/>
    <lineage>
        <taxon>Bacteria</taxon>
        <taxon>Pseudomonadati</taxon>
        <taxon>Myxococcota</taxon>
        <taxon>Myxococcia</taxon>
        <taxon>Myxococcales</taxon>
        <taxon>Cystobacterineae</taxon>
        <taxon>Myxococcaceae</taxon>
        <taxon>Corallococcus</taxon>
    </lineage>
</organism>
<feature type="transmembrane region" description="Helical" evidence="1">
    <location>
        <begin position="37"/>
        <end position="55"/>
    </location>
</feature>
<gene>
    <name evidence="2" type="ORF">D7V88_29215</name>
</gene>
<proteinExistence type="predicted"/>
<evidence type="ECO:0000313" key="2">
    <source>
        <dbReference type="EMBL" id="RKG79064.1"/>
    </source>
</evidence>
<accession>A0A3A8IGP1</accession>
<dbReference type="Proteomes" id="UP000268094">
    <property type="component" value="Unassembled WGS sequence"/>
</dbReference>
<sequence length="283" mass="32099">MLGLGMASFCLVGMLGQQFLAEVLSLSYEERQGYDELHVYVFWAFALTSVVLFLVRRRARRSDLEDRRYGLVATLLKRLWVDLDENAPVELKLDLSPCDEARKSVGKLKRGKWNCEDFTDPWLSLKGRFADGTHLHVSMVERLQKRKRFATVGRGKRRLKLKRKGKALLQVGLRVKPERFPGLSRLDASARRAVRLPAGVKLSRLDVAGDRVSMRALLDLDWVDRVASEPEAKKELNPLDPSGIRTSPAHDASRAATMMLLSLYQVLNFARSARHHGNKRALP</sequence>
<evidence type="ECO:0000256" key="1">
    <source>
        <dbReference type="SAM" id="Phobius"/>
    </source>
</evidence>
<evidence type="ECO:0000313" key="3">
    <source>
        <dbReference type="Proteomes" id="UP000268094"/>
    </source>
</evidence>
<reference evidence="3" key="1">
    <citation type="submission" date="2018-09" db="EMBL/GenBank/DDBJ databases">
        <authorList>
            <person name="Livingstone P.G."/>
            <person name="Whitworth D.E."/>
        </authorList>
    </citation>
    <scope>NUCLEOTIDE SEQUENCE [LARGE SCALE GENOMIC DNA]</scope>
    <source>
        <strain evidence="3">CA054A</strain>
    </source>
</reference>
<dbReference type="EMBL" id="RAVZ01000252">
    <property type="protein sequence ID" value="RKG79064.1"/>
    <property type="molecule type" value="Genomic_DNA"/>
</dbReference>